<reference evidence="3" key="1">
    <citation type="journal article" date="2019" name="Int. J. Syst. Evol. Microbiol.">
        <title>The Global Catalogue of Microorganisms (GCM) 10K type strain sequencing project: providing services to taxonomists for standard genome sequencing and annotation.</title>
        <authorList>
            <consortium name="The Broad Institute Genomics Platform"/>
            <consortium name="The Broad Institute Genome Sequencing Center for Infectious Disease"/>
            <person name="Wu L."/>
            <person name="Ma J."/>
        </authorList>
    </citation>
    <scope>NUCLEOTIDE SEQUENCE [LARGE SCALE GENOMIC DNA]</scope>
    <source>
        <strain evidence="3">JCM 17906</strain>
    </source>
</reference>
<feature type="region of interest" description="Disordered" evidence="1">
    <location>
        <begin position="28"/>
        <end position="47"/>
    </location>
</feature>
<evidence type="ECO:0000313" key="3">
    <source>
        <dbReference type="Proteomes" id="UP001501598"/>
    </source>
</evidence>
<feature type="compositionally biased region" description="Low complexity" evidence="1">
    <location>
        <begin position="649"/>
        <end position="666"/>
    </location>
</feature>
<dbReference type="Pfam" id="PF13424">
    <property type="entry name" value="TPR_12"/>
    <property type="match status" value="1"/>
</dbReference>
<dbReference type="RefSeq" id="WP_345416503.1">
    <property type="nucleotide sequence ID" value="NZ_BAABGT010000031.1"/>
</dbReference>
<organism evidence="2 3">
    <name type="scientific">Pseudonocardia xishanensis</name>
    <dbReference type="NCBI Taxonomy" id="630995"/>
    <lineage>
        <taxon>Bacteria</taxon>
        <taxon>Bacillati</taxon>
        <taxon>Actinomycetota</taxon>
        <taxon>Actinomycetes</taxon>
        <taxon>Pseudonocardiales</taxon>
        <taxon>Pseudonocardiaceae</taxon>
        <taxon>Pseudonocardia</taxon>
    </lineage>
</organism>
<dbReference type="Gene3D" id="1.25.40.10">
    <property type="entry name" value="Tetratricopeptide repeat domain"/>
    <property type="match status" value="1"/>
</dbReference>
<comment type="caution">
    <text evidence="2">The sequence shown here is derived from an EMBL/GenBank/DDBJ whole genome shotgun (WGS) entry which is preliminary data.</text>
</comment>
<accession>A0ABP8RSW0</accession>
<proteinExistence type="predicted"/>
<dbReference type="Proteomes" id="UP001501598">
    <property type="component" value="Unassembled WGS sequence"/>
</dbReference>
<keyword evidence="3" id="KW-1185">Reference proteome</keyword>
<dbReference type="PANTHER" id="PTHR47691:SF3">
    <property type="entry name" value="HTH-TYPE TRANSCRIPTIONAL REGULATOR RV0890C-RELATED"/>
    <property type="match status" value="1"/>
</dbReference>
<dbReference type="InterPro" id="IPR011990">
    <property type="entry name" value="TPR-like_helical_dom_sf"/>
</dbReference>
<dbReference type="PRINTS" id="PR00364">
    <property type="entry name" value="DISEASERSIST"/>
</dbReference>
<evidence type="ECO:0000313" key="2">
    <source>
        <dbReference type="EMBL" id="GAA4545523.1"/>
    </source>
</evidence>
<protein>
    <recommendedName>
        <fullName evidence="4">Tetratricopeptide repeat protein</fullName>
    </recommendedName>
</protein>
<name>A0ABP8RSW0_9PSEU</name>
<feature type="region of interest" description="Disordered" evidence="1">
    <location>
        <begin position="644"/>
        <end position="690"/>
    </location>
</feature>
<gene>
    <name evidence="2" type="ORF">GCM10023175_25510</name>
</gene>
<dbReference type="EMBL" id="BAABGT010000031">
    <property type="protein sequence ID" value="GAA4545523.1"/>
    <property type="molecule type" value="Genomic_DNA"/>
</dbReference>
<evidence type="ECO:0008006" key="4">
    <source>
        <dbReference type="Google" id="ProtNLM"/>
    </source>
</evidence>
<dbReference type="SUPFAM" id="SSF48452">
    <property type="entry name" value="TPR-like"/>
    <property type="match status" value="1"/>
</dbReference>
<dbReference type="SUPFAM" id="SSF52540">
    <property type="entry name" value="P-loop containing nucleoside triphosphate hydrolases"/>
    <property type="match status" value="1"/>
</dbReference>
<sequence>MTQDGGARLVLRVDAPVGDALQIGELAVPLGPRRPGGPPPRPGPLLGRERELGRIVRAVEGSAGTVLITGRPGSGRTATAVGAAHRLAPLFPDGVLVERLADTPVPATELAVRVLRLLGVRVPPEPLAAARTVLTERRVLLVLDDVADAAARSLVPPGARSFLLLTGRSALDLPRIRLGDLGPVDARTLLGASGPGTAELVAACAGLPLALRLAALRLRAGTTPAALAADLARPHRVLAELRVGDRSLRASLAAAAAALSPTARALLRGLGAFPLVEATPATAALAAGLEPESAAAALAELVDAHLVDRRATGRFAPHPLVRRYAEEDVRDRGGPREVAAAGDRIAHHYAVAMERADSAWWRVEWPNLGPVAAHLAGRDRGALDHLADATADRERTCAPWQAWLGVQQAALRHAQAEGPAERIATLQVRIGTAQHERGEPGAALVTLCGAAERYRAAGDPVGAADALRTEADVLRGLGAVDAATTAYRRVLGGLMQRADGEALRVSAWALHGLGSVDLARGESRRARRALRAAAERFRTLDDGPGVVATARALGDLHRSTGDHPAAVAAYRLALARTAADDRPEPAALLVDLGELLARLGERAEAVAVLDRGRRAAEDDPATRARARRSLAVLVQRSYQASSSQVVGRAAPSWPSSARTSSSVSNPVGPWSGSGWSELTGRPSEGGVTPP</sequence>
<evidence type="ECO:0000256" key="1">
    <source>
        <dbReference type="SAM" id="MobiDB-lite"/>
    </source>
</evidence>
<dbReference type="PANTHER" id="PTHR47691">
    <property type="entry name" value="REGULATOR-RELATED"/>
    <property type="match status" value="1"/>
</dbReference>
<dbReference type="Gene3D" id="3.40.50.300">
    <property type="entry name" value="P-loop containing nucleotide triphosphate hydrolases"/>
    <property type="match status" value="1"/>
</dbReference>
<dbReference type="InterPro" id="IPR027417">
    <property type="entry name" value="P-loop_NTPase"/>
</dbReference>